<dbReference type="EMBL" id="JFZB01000001">
    <property type="protein sequence ID" value="KFI30906.1"/>
    <property type="molecule type" value="Genomic_DNA"/>
</dbReference>
<evidence type="ECO:0000313" key="2">
    <source>
        <dbReference type="Proteomes" id="UP000028824"/>
    </source>
</evidence>
<gene>
    <name evidence="1" type="ORF">CG50_04220</name>
</gene>
<dbReference type="AlphaFoldDB" id="A0A086Y9F6"/>
<organism evidence="1 2">
    <name type="scientific">Paenirhodobacter enshiensis</name>
    <dbReference type="NCBI Taxonomy" id="1105367"/>
    <lineage>
        <taxon>Bacteria</taxon>
        <taxon>Pseudomonadati</taxon>
        <taxon>Pseudomonadota</taxon>
        <taxon>Alphaproteobacteria</taxon>
        <taxon>Rhodobacterales</taxon>
        <taxon>Rhodobacter group</taxon>
        <taxon>Paenirhodobacter</taxon>
    </lineage>
</organism>
<reference evidence="1 2" key="1">
    <citation type="submission" date="2014-03" db="EMBL/GenBank/DDBJ databases">
        <title>Genome of Paenirhodobacter enshiensis DW2-9.</title>
        <authorList>
            <person name="Wang D."/>
            <person name="Wang G."/>
        </authorList>
    </citation>
    <scope>NUCLEOTIDE SEQUENCE [LARGE SCALE GENOMIC DNA]</scope>
    <source>
        <strain evidence="1 2">DW2-9</strain>
    </source>
</reference>
<comment type="caution">
    <text evidence="1">The sequence shown here is derived from an EMBL/GenBank/DDBJ whole genome shotgun (WGS) entry which is preliminary data.</text>
</comment>
<evidence type="ECO:0000313" key="1">
    <source>
        <dbReference type="EMBL" id="KFI30906.1"/>
    </source>
</evidence>
<name>A0A086Y9F6_9RHOB</name>
<dbReference type="OrthoDB" id="9901429at2"/>
<dbReference type="STRING" id="1105367.CG50_04220"/>
<protein>
    <submittedName>
        <fullName evidence="1">Uncharacterized protein</fullName>
    </submittedName>
</protein>
<dbReference type="Proteomes" id="UP000028824">
    <property type="component" value="Unassembled WGS sequence"/>
</dbReference>
<keyword evidence="2" id="KW-1185">Reference proteome</keyword>
<dbReference type="RefSeq" id="WP_036634147.1">
    <property type="nucleotide sequence ID" value="NZ_JFZB01000001.1"/>
</dbReference>
<proteinExistence type="predicted"/>
<sequence length="200" mass="22030">MKDAISAANDLLSGVGLWFRSKAEQAAAKREAKAWAKALPKAMLEEIVAAVPMPAHLWREDYWVLNQESLREGPAIYRAYVDENFPHEPEARRVELVDRLMGDRYDLWMVATRELTRAAVSAGMAADQARRDANYAARMAEEAARPHRLSMAGRKAEAEACYRNSGVYADGSGRVLSHAERFQLGLPANTGGAKSGLIDG</sequence>
<accession>A0A086Y9F6</accession>